<evidence type="ECO:0000256" key="6">
    <source>
        <dbReference type="ARBA" id="ARBA00023128"/>
    </source>
</evidence>
<keyword evidence="4" id="KW-0963">Cytoplasm</keyword>
<evidence type="ECO:0000313" key="7">
    <source>
        <dbReference type="EMBL" id="KAK9718582.1"/>
    </source>
</evidence>
<name>A0ABR2W379_9FUNG</name>
<protein>
    <submittedName>
        <fullName evidence="7">Rap1 GTPase-GDP dissociation stimulator 1</fullName>
    </submittedName>
</protein>
<dbReference type="Pfam" id="PF00514">
    <property type="entry name" value="Arm"/>
    <property type="match status" value="1"/>
</dbReference>
<reference evidence="7 8" key="1">
    <citation type="submission" date="2023-04" db="EMBL/GenBank/DDBJ databases">
        <title>Genome of Basidiobolus ranarum AG-B5.</title>
        <authorList>
            <person name="Stajich J.E."/>
            <person name="Carter-House D."/>
            <person name="Gryganskyi A."/>
        </authorList>
    </citation>
    <scope>NUCLEOTIDE SEQUENCE [LARGE SCALE GENOMIC DNA]</scope>
    <source>
        <strain evidence="7 8">AG-B5</strain>
    </source>
</reference>
<evidence type="ECO:0000256" key="4">
    <source>
        <dbReference type="ARBA" id="ARBA00022490"/>
    </source>
</evidence>
<dbReference type="SMART" id="SM00185">
    <property type="entry name" value="ARM"/>
    <property type="match status" value="5"/>
</dbReference>
<dbReference type="InterPro" id="IPR011989">
    <property type="entry name" value="ARM-like"/>
</dbReference>
<evidence type="ECO:0000256" key="1">
    <source>
        <dbReference type="ARBA" id="ARBA00004173"/>
    </source>
</evidence>
<dbReference type="EMBL" id="JASJQH010007088">
    <property type="protein sequence ID" value="KAK9718582.1"/>
    <property type="molecule type" value="Genomic_DNA"/>
</dbReference>
<dbReference type="InterPro" id="IPR040144">
    <property type="entry name" value="RAP1GDS1"/>
</dbReference>
<accession>A0ABR2W379</accession>
<sequence length="602" mass="66858">MVTSHLKELLKKADTQSSTSCSELTPLIINDLQELKEKDHTKINWKVIKAAEEILADWAKQPTNRPTLSQAGVIEISIYWLNTAKENNEVRIQCLRAIANTCIDHDENRQRTLDNQGITAILECFSTNDKNQPIAMTCAGALLNISMRYAPVIKEIIAQDGLKGILSLLHPGLLEMGNSMTVMIGVKVLSNLLEEDEGVKAFEQENGGLSLLRLLKYLSVRTDDRFFEVMEPTVEILSAVIVDNETLQNTVVQESLFEPLLSILEISPSDVDADDHNTLKEIQSAVTNIIIEVGMSDVNLEKLFEKRYISKFIEWLHNPSEQLQMCGGLCLANLARTDSHCIQLVQEYKITPILLELLKSHVDVKVQHAIIGIIKNLCLPNSNKSIIGSLGAIQVIAPLIESESKPIQFSTIVAIKHLCAGNLDNGLDLIQPTNEKAPILDQILHVIERTDNPGICSEGSRILINLVRLGWGADNLDRETDLATLRKHLSNIRVITLIGNMIKKPKFPLLQNEGIIALTLLTLDSEHDGKIVLELLSQDATQADVDEETEEPATSSEKEILPLIEALENMTQNIGGDYPAEMRSNATILLDRIQKLQNSSIE</sequence>
<organism evidence="7 8">
    <name type="scientific">Basidiobolus ranarum</name>
    <dbReference type="NCBI Taxonomy" id="34480"/>
    <lineage>
        <taxon>Eukaryota</taxon>
        <taxon>Fungi</taxon>
        <taxon>Fungi incertae sedis</taxon>
        <taxon>Zoopagomycota</taxon>
        <taxon>Entomophthoromycotina</taxon>
        <taxon>Basidiobolomycetes</taxon>
        <taxon>Basidiobolales</taxon>
        <taxon>Basidiobolaceae</taxon>
        <taxon>Basidiobolus</taxon>
    </lineage>
</organism>
<dbReference type="SUPFAM" id="SSF48371">
    <property type="entry name" value="ARM repeat"/>
    <property type="match status" value="2"/>
</dbReference>
<dbReference type="InterPro" id="IPR016024">
    <property type="entry name" value="ARM-type_fold"/>
</dbReference>
<evidence type="ECO:0000256" key="3">
    <source>
        <dbReference type="ARBA" id="ARBA00004514"/>
    </source>
</evidence>
<comment type="subcellular location">
    <subcellularLocation>
        <location evidence="3">Cytoplasm</location>
        <location evidence="3">Cytosol</location>
    </subcellularLocation>
    <subcellularLocation>
        <location evidence="2">Endoplasmic reticulum</location>
    </subcellularLocation>
    <subcellularLocation>
        <location evidence="1">Mitochondrion</location>
    </subcellularLocation>
</comment>
<evidence type="ECO:0000256" key="5">
    <source>
        <dbReference type="ARBA" id="ARBA00022824"/>
    </source>
</evidence>
<evidence type="ECO:0000313" key="8">
    <source>
        <dbReference type="Proteomes" id="UP001479436"/>
    </source>
</evidence>
<keyword evidence="8" id="KW-1185">Reference proteome</keyword>
<gene>
    <name evidence="7" type="primary">RAP1GDS1</name>
    <name evidence="7" type="ORF">K7432_005406</name>
</gene>
<evidence type="ECO:0000256" key="2">
    <source>
        <dbReference type="ARBA" id="ARBA00004240"/>
    </source>
</evidence>
<proteinExistence type="predicted"/>
<dbReference type="Proteomes" id="UP001479436">
    <property type="component" value="Unassembled WGS sequence"/>
</dbReference>
<dbReference type="InterPro" id="IPR000225">
    <property type="entry name" value="Armadillo"/>
</dbReference>
<dbReference type="PANTHER" id="PTHR10957">
    <property type="entry name" value="RAP1 GTPASE-GDP DISSOCIATION STIMULATOR 1"/>
    <property type="match status" value="1"/>
</dbReference>
<comment type="caution">
    <text evidence="7">The sequence shown here is derived from an EMBL/GenBank/DDBJ whole genome shotgun (WGS) entry which is preliminary data.</text>
</comment>
<dbReference type="Gene3D" id="1.25.10.10">
    <property type="entry name" value="Leucine-rich Repeat Variant"/>
    <property type="match status" value="2"/>
</dbReference>
<keyword evidence="6" id="KW-0496">Mitochondrion</keyword>
<keyword evidence="5" id="KW-0256">Endoplasmic reticulum</keyword>